<dbReference type="EMBL" id="CP018191">
    <property type="protein sequence ID" value="APH53843.1"/>
    <property type="molecule type" value="Genomic_DNA"/>
</dbReference>
<organism evidence="4 5">
    <name type="scientific">Granulibacter bethesdensis</name>
    <dbReference type="NCBI Taxonomy" id="364410"/>
    <lineage>
        <taxon>Bacteria</taxon>
        <taxon>Pseudomonadati</taxon>
        <taxon>Pseudomonadota</taxon>
        <taxon>Alphaproteobacteria</taxon>
        <taxon>Acetobacterales</taxon>
        <taxon>Acetobacteraceae</taxon>
        <taxon>Granulibacter</taxon>
    </lineage>
</organism>
<dbReference type="InterPro" id="IPR013785">
    <property type="entry name" value="Aldolase_TIM"/>
</dbReference>
<dbReference type="EC" id="1.3.1.9" evidence="4"/>
<evidence type="ECO:0000256" key="1">
    <source>
        <dbReference type="ARBA" id="ARBA00022630"/>
    </source>
</evidence>
<dbReference type="SUPFAM" id="SSF51412">
    <property type="entry name" value="Inosine monophosphate dehydrogenase (IMPDH)"/>
    <property type="match status" value="1"/>
</dbReference>
<keyword evidence="3 4" id="KW-0560">Oxidoreductase</keyword>
<dbReference type="CDD" id="cd04730">
    <property type="entry name" value="NPD_like"/>
    <property type="match status" value="1"/>
</dbReference>
<evidence type="ECO:0000256" key="3">
    <source>
        <dbReference type="ARBA" id="ARBA00023002"/>
    </source>
</evidence>
<evidence type="ECO:0000256" key="2">
    <source>
        <dbReference type="ARBA" id="ARBA00022643"/>
    </source>
</evidence>
<accession>A0AAC9KD19</accession>
<name>A0AAC9KD19_9PROT</name>
<dbReference type="AlphaFoldDB" id="A0AAC9KD19"/>
<dbReference type="PANTHER" id="PTHR32332">
    <property type="entry name" value="2-NITROPROPANE DIOXYGENASE"/>
    <property type="match status" value="1"/>
</dbReference>
<dbReference type="Proteomes" id="UP000182373">
    <property type="component" value="Chromosome"/>
</dbReference>
<evidence type="ECO:0000313" key="4">
    <source>
        <dbReference type="EMBL" id="APH53843.1"/>
    </source>
</evidence>
<reference evidence="5" key="1">
    <citation type="submission" date="2016-11" db="EMBL/GenBank/DDBJ databases">
        <title>Comparative genomic and phenotypic analysis of Granulibacter bethesdensis clinical isolates from patients with chronic granulomatous disease.</title>
        <authorList>
            <person name="Zarember K.A."/>
            <person name="Porcella S.F."/>
            <person name="Chu J."/>
            <person name="Ding L."/>
            <person name="Dahlstrom E."/>
            <person name="Barbian K."/>
            <person name="Martens C."/>
            <person name="Sykora L."/>
            <person name="Kramer S."/>
            <person name="Pettinato A.M."/>
            <person name="Hong H."/>
            <person name="Wald G."/>
            <person name="Berg L.J."/>
            <person name="Rogge L.S."/>
            <person name="Greenberg D.E."/>
            <person name="Falcone E.L."/>
            <person name="Neves J.F."/>
            <person name="Simoes M.J."/>
            <person name="Casal M."/>
            <person name="Rodriguez-Lopez F.C."/>
            <person name="Zelazny A."/>
            <person name="Gallin J.I."/>
            <person name="Holland S.M."/>
        </authorList>
    </citation>
    <scope>NUCLEOTIDE SEQUENCE [LARGE SCALE GENOMIC DNA]</scope>
    <source>
        <strain evidence="5">NIH9.1</strain>
    </source>
</reference>
<protein>
    <submittedName>
        <fullName evidence="4">Enoyl-[acyl-carrier protein] reductase (NADH)</fullName>
        <ecNumber evidence="4">1.3.1.9</ecNumber>
    </submittedName>
</protein>
<evidence type="ECO:0000313" key="5">
    <source>
        <dbReference type="Proteomes" id="UP000182373"/>
    </source>
</evidence>
<sequence length="375" mass="39926">MRNSRCGPCIPRMVWMRSDRMTDITQASNAAALDPRSLAAASVRLEELWSRGTEFLGSRYAILGGAMSWVSERHLVSAISNAGGFGVIACGSMMPDQLAAEIAATQALTTQPFGVNLITMHPALDDLIRVCLEAKVGHIVLAGGLPPGGAVRAVKDGGAKLICFAPALVLAKRLVRSGADALVIEGAEAGGHIGPVSLTVLAQEILPHLRDVPVFVAGGLGRGEAILSYLEMGAAGAQLGTRFAATRESIAHDNFKRAFYRANARDALPSVQLDERFPVIPVRGLINEGTRQFMRHQLETRDRFLSGELTRDQAQLEIEHFWAGALRRAVIDGDVEHGSVMAGQSVGMVTGEQAIPEVIAELVEQAVSAIALRSL</sequence>
<keyword evidence="2" id="KW-0288">FMN</keyword>
<dbReference type="GO" id="GO:0018580">
    <property type="term" value="F:nitronate monooxygenase activity"/>
    <property type="evidence" value="ECO:0007669"/>
    <property type="project" value="InterPro"/>
</dbReference>
<dbReference type="Pfam" id="PF03060">
    <property type="entry name" value="NMO"/>
    <property type="match status" value="2"/>
</dbReference>
<dbReference type="GO" id="GO:0004318">
    <property type="term" value="F:enoyl-[acyl-carrier-protein] reductase (NADH) activity"/>
    <property type="evidence" value="ECO:0007669"/>
    <property type="project" value="UniProtKB-EC"/>
</dbReference>
<dbReference type="PANTHER" id="PTHR32332:SF20">
    <property type="entry name" value="2-NITROPROPANE DIOXYGENASE-LIKE PROTEIN"/>
    <property type="match status" value="1"/>
</dbReference>
<dbReference type="Gene3D" id="3.20.20.70">
    <property type="entry name" value="Aldolase class I"/>
    <property type="match status" value="1"/>
</dbReference>
<keyword evidence="1" id="KW-0285">Flavoprotein</keyword>
<proteinExistence type="predicted"/>
<dbReference type="InterPro" id="IPR004136">
    <property type="entry name" value="NMO"/>
</dbReference>
<gene>
    <name evidence="4" type="ORF">GbCGDNIH9_0601</name>
</gene>